<evidence type="ECO:0000313" key="5">
    <source>
        <dbReference type="Proteomes" id="UP000005141"/>
    </source>
</evidence>
<comment type="caution">
    <text evidence="4">The sequence shown here is derived from an EMBL/GenBank/DDBJ whole genome shotgun (WGS) entry which is preliminary data.</text>
</comment>
<dbReference type="RefSeq" id="WP_004379548.1">
    <property type="nucleotide sequence ID" value="NZ_JH114215.1"/>
</dbReference>
<evidence type="ECO:0000256" key="1">
    <source>
        <dbReference type="SAM" id="MobiDB-lite"/>
    </source>
</evidence>
<keyword evidence="5" id="KW-1185">Reference proteome</keyword>
<feature type="domain" description="Putative zinc-ribbon" evidence="3">
    <location>
        <begin position="4"/>
        <end position="26"/>
    </location>
</feature>
<accession>G1W9Q5</accession>
<keyword evidence="2" id="KW-0812">Transmembrane</keyword>
<dbReference type="EMBL" id="ADGI01000018">
    <property type="protein sequence ID" value="EGV34223.1"/>
    <property type="molecule type" value="Genomic_DNA"/>
</dbReference>
<feature type="transmembrane region" description="Helical" evidence="2">
    <location>
        <begin position="67"/>
        <end position="86"/>
    </location>
</feature>
<feature type="region of interest" description="Disordered" evidence="1">
    <location>
        <begin position="31"/>
        <end position="61"/>
    </location>
</feature>
<dbReference type="InterPro" id="IPR059113">
    <property type="entry name" value="Znf_ribbon"/>
</dbReference>
<keyword evidence="2" id="KW-1133">Transmembrane helix</keyword>
<dbReference type="eggNOG" id="ENOG5033GJ0">
    <property type="taxonomic scope" value="Bacteria"/>
</dbReference>
<evidence type="ECO:0000259" key="3">
    <source>
        <dbReference type="Pfam" id="PF13248"/>
    </source>
</evidence>
<dbReference type="Proteomes" id="UP000005141">
    <property type="component" value="Unassembled WGS sequence"/>
</dbReference>
<dbReference type="PATRIC" id="fig|702438.4.peg.574"/>
<keyword evidence="2" id="KW-0472">Membrane</keyword>
<evidence type="ECO:0000256" key="2">
    <source>
        <dbReference type="SAM" id="Phobius"/>
    </source>
</evidence>
<dbReference type="AlphaFoldDB" id="G1W9Q5"/>
<reference evidence="4 5" key="1">
    <citation type="submission" date="2011-07" db="EMBL/GenBank/DDBJ databases">
        <title>The Genome Sequence of Prevotella oulorum F0390.</title>
        <authorList>
            <consortium name="The Broad Institute Genome Sequencing Platform"/>
            <consortium name="The Broad Institute Genome Sequencing Center for Infectious Disease"/>
            <person name="Earl A."/>
            <person name="Ward D."/>
            <person name="Feldgarden M."/>
            <person name="Gevers D."/>
            <person name="Izard J."/>
            <person name="Ganesan A."/>
            <person name="Baranova O.V."/>
            <person name="Blanton J.M."/>
            <person name="Tanner A.C."/>
            <person name="Dewhirst F.E."/>
            <person name="Young S.K."/>
            <person name="Zeng Q."/>
            <person name="Gargeya S."/>
            <person name="Fitzgerald M."/>
            <person name="Haas B."/>
            <person name="Abouelleil A."/>
            <person name="Alvarado L."/>
            <person name="Arachchi H.M."/>
            <person name="Berlin A."/>
            <person name="Brown A."/>
            <person name="Chapman S.B."/>
            <person name="Chen Z."/>
            <person name="Dunbar C."/>
            <person name="Freedman E."/>
            <person name="Gearin G."/>
            <person name="Gellesch M."/>
            <person name="Goldberg J."/>
            <person name="Griggs A."/>
            <person name="Gujja S."/>
            <person name="Heiman D."/>
            <person name="Howarth C."/>
            <person name="Larson L."/>
            <person name="Lui A."/>
            <person name="MacDonald P.J.P."/>
            <person name="Mehta T."/>
            <person name="Montmayeur A."/>
            <person name="Murphy C."/>
            <person name="Neiman D."/>
            <person name="Pearson M."/>
            <person name="Priest M."/>
            <person name="Roberts A."/>
            <person name="Saif S."/>
            <person name="Shea T."/>
            <person name="Shenoy N."/>
            <person name="Sisk P."/>
            <person name="Stolte C."/>
            <person name="Sykes S."/>
            <person name="Wortman J."/>
            <person name="Nusbaum C."/>
            <person name="Birren B."/>
        </authorList>
    </citation>
    <scope>NUCLEOTIDE SEQUENCE [LARGE SCALE GENOMIC DNA]</scope>
    <source>
        <strain evidence="4 5">F0390</strain>
    </source>
</reference>
<proteinExistence type="predicted"/>
<name>G1W9Q5_9BACT</name>
<evidence type="ECO:0000313" key="4">
    <source>
        <dbReference type="EMBL" id="EGV34223.1"/>
    </source>
</evidence>
<dbReference type="InterPro" id="IPR011990">
    <property type="entry name" value="TPR-like_helical_dom_sf"/>
</dbReference>
<dbReference type="Gene3D" id="1.25.40.10">
    <property type="entry name" value="Tetratricopeptide repeat domain"/>
    <property type="match status" value="1"/>
</dbReference>
<dbReference type="HOGENOM" id="CLU_056169_0_0_10"/>
<dbReference type="Pfam" id="PF13248">
    <property type="entry name" value="Zn_ribbon_3"/>
    <property type="match status" value="1"/>
</dbReference>
<dbReference type="OrthoDB" id="1078822at2"/>
<gene>
    <name evidence="4" type="ORF">HMPREF9431_00556</name>
</gene>
<sequence>MAIIKCPECGRPVSDKAPFCPNCGVEIAGKVATTQQQPTPSQPQPAPETATTPPDTPKEKKNGTRNIIIVCLVLIAVAVGVITYFYRDAQSAKEQEAYEYAMTANDPAILQAYLDKYTDAPEAHVDSIQAHLQLLMQGDKDWTNAMVSNSKTAFESYLQAHPNSPHKAEAEHLIDSIDWSAAQRANSVDAFNSYLEDHPNGEHVDEAQNGIRSVNANTVQPDERSMVSRVFNNFFQAINTRDEGALKDGCESILTSFLGKSDATKSDVVTFLHKIWKDDVKNITWQSNRDYAITKKEVGDGEYEYTVKFSALQIREFNDASKNDKTVYKITAKVSPDDLISTFNMAKVVE</sequence>
<protein>
    <recommendedName>
        <fullName evidence="3">Putative zinc-ribbon domain-containing protein</fullName>
    </recommendedName>
</protein>
<organism evidence="4 5">
    <name type="scientific">Segatella oulorum F0390</name>
    <dbReference type="NCBI Taxonomy" id="702438"/>
    <lineage>
        <taxon>Bacteria</taxon>
        <taxon>Pseudomonadati</taxon>
        <taxon>Bacteroidota</taxon>
        <taxon>Bacteroidia</taxon>
        <taxon>Bacteroidales</taxon>
        <taxon>Prevotellaceae</taxon>
        <taxon>Segatella</taxon>
    </lineage>
</organism>
<dbReference type="GeneID" id="95425292"/>